<dbReference type="PANTHER" id="PTHR43357:SF3">
    <property type="entry name" value="FE(3+)-TRANSPORT SYSTEM PERMEASE PROTEIN FBPB 2"/>
    <property type="match status" value="1"/>
</dbReference>
<feature type="transmembrane region" description="Helical" evidence="8">
    <location>
        <begin position="15"/>
        <end position="35"/>
    </location>
</feature>
<feature type="transmembrane region" description="Helical" evidence="8">
    <location>
        <begin position="490"/>
        <end position="511"/>
    </location>
</feature>
<feature type="domain" description="ABC transmembrane type-1" evidence="9">
    <location>
        <begin position="67"/>
        <end position="274"/>
    </location>
</feature>
<evidence type="ECO:0000256" key="8">
    <source>
        <dbReference type="RuleBase" id="RU363032"/>
    </source>
</evidence>
<dbReference type="SUPFAM" id="SSF161098">
    <property type="entry name" value="MetI-like"/>
    <property type="match status" value="2"/>
</dbReference>
<feature type="transmembrane region" description="Helical" evidence="8">
    <location>
        <begin position="517"/>
        <end position="539"/>
    </location>
</feature>
<feature type="transmembrane region" description="Helical" evidence="8">
    <location>
        <begin position="102"/>
        <end position="122"/>
    </location>
</feature>
<feature type="domain" description="ABC transmembrane type-1" evidence="9">
    <location>
        <begin position="371"/>
        <end position="565"/>
    </location>
</feature>
<sequence>MTSLVAAFHHRSGRALLAPLLLLAMVAVLVVAPLLKILVATLSPEGLAAWNTVLASPLSMNLWWKPLGTTLILGVGVAFGCLLMGGFLAWLVILTDLPGRKFIGVLSTLPFMIPSFATALAWGTLFRNSRLGGSAGFFEVNGISIPDWLAWGLAPTLIVLIAHYYSLAYTIIAAALSSVGADLIESAHMAGASRKRIFVGIILPVVTPALVSAASLTFAGAVANFAAPALLGLPVRMQTLSTRLFGMIETGQNERGFVLALLLIIVAASFLWASDRLVSGRRAFTTVTGKGGRTKRFGLGPWRWPLAILAVAIGIGTTILPVIVLAASSLAPQSGALFSNWNLHFWLGEAGGQIAQGQAGIFRNPVLIEAMWNTMRLGLTVALLTVAMGLLLAHTIVKRKGTLIANLLSQLCFTPLLVPSIAFAAAYIALFGAPLGPLPSLYGTFTLLVIAAAAHNLPFAVQSGRSVLGQISNDLEEAARLTGAGALRRMAVIVFPLAIRGVLAGAILVFVKMVRDLSLVVLLFSATSPVLSMVAYRYASEGFMQFANAITLLILVICLAAALLSQALQARVQKWKQP</sequence>
<accession>A0A4R6WKT9</accession>
<dbReference type="InterPro" id="IPR035906">
    <property type="entry name" value="MetI-like_sf"/>
</dbReference>
<name>A0A4R6WKT9_9PROT</name>
<evidence type="ECO:0000256" key="5">
    <source>
        <dbReference type="ARBA" id="ARBA00022692"/>
    </source>
</evidence>
<dbReference type="GO" id="GO:0005886">
    <property type="term" value="C:plasma membrane"/>
    <property type="evidence" value="ECO:0007669"/>
    <property type="project" value="UniProtKB-SubCell"/>
</dbReference>
<evidence type="ECO:0000256" key="7">
    <source>
        <dbReference type="ARBA" id="ARBA00023136"/>
    </source>
</evidence>
<organism evidence="10 11">
    <name type="scientific">Dongia mobilis</name>
    <dbReference type="NCBI Taxonomy" id="578943"/>
    <lineage>
        <taxon>Bacteria</taxon>
        <taxon>Pseudomonadati</taxon>
        <taxon>Pseudomonadota</taxon>
        <taxon>Alphaproteobacteria</taxon>
        <taxon>Rhodospirillales</taxon>
        <taxon>Dongiaceae</taxon>
        <taxon>Dongia</taxon>
    </lineage>
</organism>
<keyword evidence="3" id="KW-1003">Cell membrane</keyword>
<dbReference type="CDD" id="cd06261">
    <property type="entry name" value="TM_PBP2"/>
    <property type="match status" value="2"/>
</dbReference>
<dbReference type="AlphaFoldDB" id="A0A4R6WKT9"/>
<feature type="transmembrane region" description="Helical" evidence="8">
    <location>
        <begin position="197"/>
        <end position="227"/>
    </location>
</feature>
<dbReference type="GO" id="GO:0055085">
    <property type="term" value="P:transmembrane transport"/>
    <property type="evidence" value="ECO:0007669"/>
    <property type="project" value="InterPro"/>
</dbReference>
<dbReference type="PANTHER" id="PTHR43357">
    <property type="entry name" value="INNER MEMBRANE ABC TRANSPORTER PERMEASE PROTEIN YDCV"/>
    <property type="match status" value="1"/>
</dbReference>
<evidence type="ECO:0000256" key="6">
    <source>
        <dbReference type="ARBA" id="ARBA00022989"/>
    </source>
</evidence>
<comment type="subcellular location">
    <subcellularLocation>
        <location evidence="1">Cell inner membrane</location>
        <topology evidence="1">Multi-pass membrane protein</topology>
    </subcellularLocation>
    <subcellularLocation>
        <location evidence="8">Cell membrane</location>
        <topology evidence="8">Multi-pass membrane protein</topology>
    </subcellularLocation>
</comment>
<feature type="transmembrane region" description="Helical" evidence="8">
    <location>
        <begin position="148"/>
        <end position="176"/>
    </location>
</feature>
<keyword evidence="4" id="KW-0997">Cell inner membrane</keyword>
<evidence type="ECO:0000313" key="10">
    <source>
        <dbReference type="EMBL" id="TDQ78453.1"/>
    </source>
</evidence>
<evidence type="ECO:0000259" key="9">
    <source>
        <dbReference type="PROSITE" id="PS50928"/>
    </source>
</evidence>
<evidence type="ECO:0000256" key="4">
    <source>
        <dbReference type="ARBA" id="ARBA00022519"/>
    </source>
</evidence>
<feature type="transmembrane region" description="Helical" evidence="8">
    <location>
        <begin position="256"/>
        <end position="273"/>
    </location>
</feature>
<keyword evidence="5 8" id="KW-0812">Transmembrane</keyword>
<dbReference type="RefSeq" id="WP_208109917.1">
    <property type="nucleotide sequence ID" value="NZ_SNYW01000013.1"/>
</dbReference>
<evidence type="ECO:0000256" key="1">
    <source>
        <dbReference type="ARBA" id="ARBA00004429"/>
    </source>
</evidence>
<proteinExistence type="inferred from homology"/>
<dbReference type="InterPro" id="IPR000515">
    <property type="entry name" value="MetI-like"/>
</dbReference>
<dbReference type="EMBL" id="SNYW01000013">
    <property type="protein sequence ID" value="TDQ78453.1"/>
    <property type="molecule type" value="Genomic_DNA"/>
</dbReference>
<dbReference type="PROSITE" id="PS50928">
    <property type="entry name" value="ABC_TM1"/>
    <property type="match status" value="2"/>
</dbReference>
<evidence type="ECO:0000256" key="2">
    <source>
        <dbReference type="ARBA" id="ARBA00022448"/>
    </source>
</evidence>
<dbReference type="Pfam" id="PF00528">
    <property type="entry name" value="BPD_transp_1"/>
    <property type="match status" value="2"/>
</dbReference>
<keyword evidence="11" id="KW-1185">Reference proteome</keyword>
<feature type="transmembrane region" description="Helical" evidence="8">
    <location>
        <begin position="306"/>
        <end position="331"/>
    </location>
</feature>
<evidence type="ECO:0000313" key="11">
    <source>
        <dbReference type="Proteomes" id="UP000295783"/>
    </source>
</evidence>
<feature type="transmembrane region" description="Helical" evidence="8">
    <location>
        <begin position="546"/>
        <end position="568"/>
    </location>
</feature>
<gene>
    <name evidence="10" type="ORF">A8950_3506</name>
</gene>
<feature type="transmembrane region" description="Helical" evidence="8">
    <location>
        <begin position="377"/>
        <end position="397"/>
    </location>
</feature>
<keyword evidence="7 8" id="KW-0472">Membrane</keyword>
<comment type="similarity">
    <text evidence="8">Belongs to the binding-protein-dependent transport system permease family.</text>
</comment>
<comment type="caution">
    <text evidence="10">The sequence shown here is derived from an EMBL/GenBank/DDBJ whole genome shotgun (WGS) entry which is preliminary data.</text>
</comment>
<protein>
    <submittedName>
        <fullName evidence="10">Iron(III) transport system permease protein</fullName>
    </submittedName>
</protein>
<reference evidence="10 11" key="1">
    <citation type="submission" date="2019-03" db="EMBL/GenBank/DDBJ databases">
        <title>Genomic Encyclopedia of Type Strains, Phase III (KMG-III): the genomes of soil and plant-associated and newly described type strains.</title>
        <authorList>
            <person name="Whitman W."/>
        </authorList>
    </citation>
    <scope>NUCLEOTIDE SEQUENCE [LARGE SCALE GENOMIC DNA]</scope>
    <source>
        <strain evidence="10 11">CGMCC 1.7660</strain>
    </source>
</reference>
<feature type="transmembrane region" description="Helical" evidence="8">
    <location>
        <begin position="70"/>
        <end position="95"/>
    </location>
</feature>
<feature type="transmembrane region" description="Helical" evidence="8">
    <location>
        <begin position="404"/>
        <end position="429"/>
    </location>
</feature>
<keyword evidence="6 8" id="KW-1133">Transmembrane helix</keyword>
<dbReference type="Gene3D" id="1.10.3720.10">
    <property type="entry name" value="MetI-like"/>
    <property type="match status" value="2"/>
</dbReference>
<dbReference type="Proteomes" id="UP000295783">
    <property type="component" value="Unassembled WGS sequence"/>
</dbReference>
<keyword evidence="2 8" id="KW-0813">Transport</keyword>
<evidence type="ECO:0000256" key="3">
    <source>
        <dbReference type="ARBA" id="ARBA00022475"/>
    </source>
</evidence>